<gene>
    <name evidence="1" type="ORF">HK105_208059</name>
</gene>
<keyword evidence="2" id="KW-1185">Reference proteome</keyword>
<evidence type="ECO:0000313" key="2">
    <source>
        <dbReference type="Proteomes" id="UP001527925"/>
    </source>
</evidence>
<dbReference type="PANTHER" id="PTHR15907">
    <property type="entry name" value="DUF614 FAMILY PROTEIN-RELATED"/>
    <property type="match status" value="1"/>
</dbReference>
<comment type="caution">
    <text evidence="1">The sequence shown here is derived from an EMBL/GenBank/DDBJ whole genome shotgun (WGS) entry which is preliminary data.</text>
</comment>
<accession>A0ABR4MYX6</accession>
<proteinExistence type="predicted"/>
<sequence length="170" mass="18301">MASPTSYADKNYPELSGASDLSQQTQLSPQPAMQTLPLSEPGVRRRRRAVVLAWCPSGPARDWSHGLFSCFSDLPTCLLGFVCPCVVFAQNRQKLNKTDSIVPDCLLMCCAVDCFVCGVVGCIGASGRGDIRAKAGISGQTATDCLAHWFCTSCALTQEKLELEHLAKNN</sequence>
<dbReference type="Pfam" id="PF04749">
    <property type="entry name" value="PLAC8"/>
    <property type="match status" value="1"/>
</dbReference>
<dbReference type="NCBIfam" id="TIGR01571">
    <property type="entry name" value="A_thal_Cys_rich"/>
    <property type="match status" value="1"/>
</dbReference>
<evidence type="ECO:0000313" key="1">
    <source>
        <dbReference type="EMBL" id="KAL2912487.1"/>
    </source>
</evidence>
<name>A0ABR4MYX6_9FUNG</name>
<dbReference type="Proteomes" id="UP001527925">
    <property type="component" value="Unassembled WGS sequence"/>
</dbReference>
<evidence type="ECO:0008006" key="3">
    <source>
        <dbReference type="Google" id="ProtNLM"/>
    </source>
</evidence>
<reference evidence="1 2" key="1">
    <citation type="submission" date="2023-09" db="EMBL/GenBank/DDBJ databases">
        <title>Pangenome analysis of Batrachochytrium dendrobatidis and related Chytrids.</title>
        <authorList>
            <person name="Yacoub M.N."/>
            <person name="Stajich J.E."/>
            <person name="James T.Y."/>
        </authorList>
    </citation>
    <scope>NUCLEOTIDE SEQUENCE [LARGE SCALE GENOMIC DNA]</scope>
    <source>
        <strain evidence="1 2">JEL0888</strain>
    </source>
</reference>
<dbReference type="InterPro" id="IPR006461">
    <property type="entry name" value="PLAC_motif_containing"/>
</dbReference>
<protein>
    <recommendedName>
        <fullName evidence="3">PLAC8 family protein</fullName>
    </recommendedName>
</protein>
<organism evidence="1 2">
    <name type="scientific">Polyrhizophydium stewartii</name>
    <dbReference type="NCBI Taxonomy" id="2732419"/>
    <lineage>
        <taxon>Eukaryota</taxon>
        <taxon>Fungi</taxon>
        <taxon>Fungi incertae sedis</taxon>
        <taxon>Chytridiomycota</taxon>
        <taxon>Chytridiomycota incertae sedis</taxon>
        <taxon>Chytridiomycetes</taxon>
        <taxon>Rhizophydiales</taxon>
        <taxon>Rhizophydiales incertae sedis</taxon>
        <taxon>Polyrhizophydium</taxon>
    </lineage>
</organism>
<dbReference type="EMBL" id="JADGIZ020000064">
    <property type="protein sequence ID" value="KAL2912487.1"/>
    <property type="molecule type" value="Genomic_DNA"/>
</dbReference>